<evidence type="ECO:0000313" key="2">
    <source>
        <dbReference type="Proteomes" id="UP001165960"/>
    </source>
</evidence>
<keyword evidence="2" id="KW-1185">Reference proteome</keyword>
<comment type="caution">
    <text evidence="1">The sequence shown here is derived from an EMBL/GenBank/DDBJ whole genome shotgun (WGS) entry which is preliminary data.</text>
</comment>
<reference evidence="1" key="1">
    <citation type="submission" date="2022-04" db="EMBL/GenBank/DDBJ databases">
        <title>Genome of the entomopathogenic fungus Entomophthora muscae.</title>
        <authorList>
            <person name="Elya C."/>
            <person name="Lovett B.R."/>
            <person name="Lee E."/>
            <person name="Macias A.M."/>
            <person name="Hajek A.E."/>
            <person name="De Bivort B.L."/>
            <person name="Kasson M.T."/>
            <person name="De Fine Licht H.H."/>
            <person name="Stajich J.E."/>
        </authorList>
    </citation>
    <scope>NUCLEOTIDE SEQUENCE</scope>
    <source>
        <strain evidence="1">Berkeley</strain>
    </source>
</reference>
<dbReference type="Proteomes" id="UP001165960">
    <property type="component" value="Unassembled WGS sequence"/>
</dbReference>
<gene>
    <name evidence="1" type="ORF">DSO57_1031588</name>
</gene>
<dbReference type="EMBL" id="QTSX02002358">
    <property type="protein sequence ID" value="KAJ9075864.1"/>
    <property type="molecule type" value="Genomic_DNA"/>
</dbReference>
<name>A0ACC2TM96_9FUNG</name>
<sequence length="94" mass="10518">MVQAEIKSTLPRRLRGSDPMNYSCSCSETGLVILFYGYFNLDGAQAFADQERSFLIQLGLTGKVRISEEGANVTVAGEQEAIEQYVSAWCHRFF</sequence>
<proteinExistence type="predicted"/>
<organism evidence="1 2">
    <name type="scientific">Entomophthora muscae</name>
    <dbReference type="NCBI Taxonomy" id="34485"/>
    <lineage>
        <taxon>Eukaryota</taxon>
        <taxon>Fungi</taxon>
        <taxon>Fungi incertae sedis</taxon>
        <taxon>Zoopagomycota</taxon>
        <taxon>Entomophthoromycotina</taxon>
        <taxon>Entomophthoromycetes</taxon>
        <taxon>Entomophthorales</taxon>
        <taxon>Entomophthoraceae</taxon>
        <taxon>Entomophthora</taxon>
    </lineage>
</organism>
<evidence type="ECO:0000313" key="1">
    <source>
        <dbReference type="EMBL" id="KAJ9075864.1"/>
    </source>
</evidence>
<accession>A0ACC2TM96</accession>
<protein>
    <submittedName>
        <fullName evidence="1">Uncharacterized protein</fullName>
    </submittedName>
</protein>